<evidence type="ECO:0000313" key="5">
    <source>
        <dbReference type="EMBL" id="CAF3658120.1"/>
    </source>
</evidence>
<evidence type="ECO:0000259" key="3">
    <source>
        <dbReference type="PROSITE" id="PS50878"/>
    </source>
</evidence>
<feature type="region of interest" description="Disordered" evidence="1">
    <location>
        <begin position="1"/>
        <end position="24"/>
    </location>
</feature>
<dbReference type="PANTHER" id="PTHR21301:SF10">
    <property type="entry name" value="REVERSE TRANSCRIPTASE DOMAIN-CONTAINING PROTEIN"/>
    <property type="match status" value="1"/>
</dbReference>
<dbReference type="CDD" id="cd10442">
    <property type="entry name" value="GIY-YIG_PLEs"/>
    <property type="match status" value="1"/>
</dbReference>
<comment type="caution">
    <text evidence="4">The sequence shown here is derived from an EMBL/GenBank/DDBJ whole genome shotgun (WGS) entry which is preliminary data.</text>
</comment>
<dbReference type="PROSITE" id="PS50164">
    <property type="entry name" value="GIY_YIG"/>
    <property type="match status" value="1"/>
</dbReference>
<evidence type="ECO:0000313" key="4">
    <source>
        <dbReference type="EMBL" id="CAF0873387.1"/>
    </source>
</evidence>
<evidence type="ECO:0000259" key="2">
    <source>
        <dbReference type="PROSITE" id="PS50164"/>
    </source>
</evidence>
<dbReference type="InterPro" id="IPR058912">
    <property type="entry name" value="HTH_animal"/>
</dbReference>
<dbReference type="AlphaFoldDB" id="A0A8S2D8W2"/>
<evidence type="ECO:0008006" key="7">
    <source>
        <dbReference type="Google" id="ProtNLM"/>
    </source>
</evidence>
<dbReference type="EMBL" id="CAJNOK010002749">
    <property type="protein sequence ID" value="CAF0873387.1"/>
    <property type="molecule type" value="Genomic_DNA"/>
</dbReference>
<organism evidence="4 6">
    <name type="scientific">Didymodactylos carnosus</name>
    <dbReference type="NCBI Taxonomy" id="1234261"/>
    <lineage>
        <taxon>Eukaryota</taxon>
        <taxon>Metazoa</taxon>
        <taxon>Spiralia</taxon>
        <taxon>Gnathifera</taxon>
        <taxon>Rotifera</taxon>
        <taxon>Eurotatoria</taxon>
        <taxon>Bdelloidea</taxon>
        <taxon>Philodinida</taxon>
        <taxon>Philodinidae</taxon>
        <taxon>Didymodactylos</taxon>
    </lineage>
</organism>
<dbReference type="PROSITE" id="PS50878">
    <property type="entry name" value="RT_POL"/>
    <property type="match status" value="1"/>
</dbReference>
<protein>
    <recommendedName>
        <fullName evidence="7">GIY-YIG domain-containing protein</fullName>
    </recommendedName>
</protein>
<feature type="domain" description="Reverse transcriptase" evidence="3">
    <location>
        <begin position="267"/>
        <end position="554"/>
    </location>
</feature>
<evidence type="ECO:0000256" key="1">
    <source>
        <dbReference type="SAM" id="MobiDB-lite"/>
    </source>
</evidence>
<evidence type="ECO:0000313" key="6">
    <source>
        <dbReference type="Proteomes" id="UP000677228"/>
    </source>
</evidence>
<dbReference type="EMBL" id="CAJOBA010002750">
    <property type="protein sequence ID" value="CAF3658120.1"/>
    <property type="molecule type" value="Genomic_DNA"/>
</dbReference>
<dbReference type="InterPro" id="IPR000305">
    <property type="entry name" value="GIY-YIG_endonuc"/>
</dbReference>
<dbReference type="Pfam" id="PF01541">
    <property type="entry name" value="GIY-YIG"/>
    <property type="match status" value="1"/>
</dbReference>
<dbReference type="InterPro" id="IPR035901">
    <property type="entry name" value="GIY-YIG_endonuc_sf"/>
</dbReference>
<accession>A0A8S2D8W2</accession>
<dbReference type="Proteomes" id="UP000682733">
    <property type="component" value="Unassembled WGS sequence"/>
</dbReference>
<proteinExistence type="predicted"/>
<reference evidence="4" key="1">
    <citation type="submission" date="2021-02" db="EMBL/GenBank/DDBJ databases">
        <authorList>
            <person name="Nowell W R."/>
        </authorList>
    </citation>
    <scope>NUCLEOTIDE SEQUENCE</scope>
</reference>
<feature type="domain" description="GIY-YIG" evidence="2">
    <location>
        <begin position="737"/>
        <end position="828"/>
    </location>
</feature>
<gene>
    <name evidence="4" type="ORF">OVA965_LOCUS8249</name>
    <name evidence="5" type="ORF">TMI583_LOCUS8245</name>
</gene>
<dbReference type="Pfam" id="PF26215">
    <property type="entry name" value="HTH_animal"/>
    <property type="match status" value="1"/>
</dbReference>
<sequence length="828" mass="96551">MNSKNWYVPYPEPVRPQQQQPVTTDFPQQQQQISPVMPQQNARQDQLCTAINNKSTTTKSILINNKNKNKNNSVSLEYPPFNPITPTYLPDCILNKPLQFDLKLAELEAIHLSDIIYTIGNIKLTQNEIDLLSKGLKFILNKPFHLNDQLRLCIQKFLSSSKSLKHIKTDELLLSIFSNRRDFTQNVSKEEQLALIHLQNRTDIIIRPADKNVGIVVLESNVYESKVLQQLQDTEFYNKLNYNPNAQIFKRIKFELYQIFNKKEISLYILKSLLPLKPACASLYILPKLHKKKCPGRPIVSGIQHVTSNISKHLERHLTPFVPYLQQIACDEYNIDNYIVLKDTNHLLIEIEKINKHLNDNNINIKNLTLITGDITSLYTNIDQDDGIITLTKFISSYAYLTDFPLKLKTFGILLDLVLKNNIFIFKGEYYHQIKGTAMGTALAPPYANIYVFCKEVIALKQFLKRYSSRILLRFFRFLDDILILLLSNDSSIINELQNLLNNVNSNLKYTFETSNRNIHFLDVNITINFTLNRLETSLYVKPSNTFQYLQYSSAHPRHILNNIPLSLSNRIIRISSSPTTKWNEFYNLFTRLLVRGHNAKNILQKILSMQNADRLELINRPKKLNDKLLYKNKILPFHPQIPNIRQLLENEFSTTIPQNFRFVYRCGSNLSNLLTRSRYPHSFANIVPEPDTDSLGCYRCKNPRCTTCNYIIEQNFFISTVTNQIYNIPYSVNCDTSNLIYLITCNLCHSQYVGTTGQTLRNRFNHHLTAIRHKYWHDTTCPEHFNLEEHSIENVTIIIIETNFINEQHRLDREQYWQKVLQAKLNV</sequence>
<feature type="compositionally biased region" description="Low complexity" evidence="1">
    <location>
        <begin position="15"/>
        <end position="24"/>
    </location>
</feature>
<name>A0A8S2D8W2_9BILA</name>
<dbReference type="SUPFAM" id="SSF82771">
    <property type="entry name" value="GIY-YIG endonuclease"/>
    <property type="match status" value="1"/>
</dbReference>
<dbReference type="InterPro" id="IPR000477">
    <property type="entry name" value="RT_dom"/>
</dbReference>
<dbReference type="Gene3D" id="3.40.1440.10">
    <property type="entry name" value="GIY-YIG endonuclease"/>
    <property type="match status" value="1"/>
</dbReference>
<dbReference type="Proteomes" id="UP000677228">
    <property type="component" value="Unassembled WGS sequence"/>
</dbReference>
<dbReference type="PANTHER" id="PTHR21301">
    <property type="entry name" value="REVERSE TRANSCRIPTASE"/>
    <property type="match status" value="1"/>
</dbReference>